<dbReference type="EC" id="3.2.1.107" evidence="6"/>
<dbReference type="PANTHER" id="PTHR11051:SF8">
    <property type="entry name" value="PROTEIN-GLUCOSYLGALACTOSYLHYDROXYLYSINE GLUCOSIDASE"/>
    <property type="match status" value="1"/>
</dbReference>
<sequence>MNLGSALVYVCYAFSVLAIKWFRYHNKENESFWGSILGNCSLQGDIYESEAWDLCTDTPPTDAKLWPSISNGHLGTVVHSDSVYMNGLYNGNGTTSTRARIPAMTSLKTLNIDGTRLNTSFCLHMDTGTYEETYRTDHWKLTITIYAHRVVRRVLVTEVSIATDGYQGQFVVPLQINHGNESTEISFLKMTSDIPNASYMYGKINEAETSESGRTPVHVYSTIIPPNITIASGQAHKETHVFLMSISPDLADANSAYKTAINMHLDGTLQTSHVSAWRHVWDAGRIDVNGNVTLASTVNSALYYIISSMPLTPDPLWEFNGLSPADLAHNGYNGHMFWDQDTWMYPPVLQMHADLGAILVQTRLRTLNASYEFARRNGYSGAQYAWESAFTGLDVTPWQPAQDWEIHVTGDVSLAFHQYLMMTGDVDMLRKSRLQEAIFAIADFWRSRATLNATSRLYEIHEVMPPDEWHYPVNNSVYTNYVAKQALLLPMYVCKLIHCKAPPQYEEVATKMYLPYDPVLKYHPEYDGYTTNVTIKQGDAILLSYPLQMQMSDEVRYNNLAIYEKTTGAGPAMTWGMFAIGWLDVNQSAKAEKSFFQQLDNKYGPFNIWTEDADGGGVTNFITGQGGYLQSIINGYGGIRVYEDELAVHCRPIPGSKSMQLVGIDYRGNSVDIWCDRSVTRVNVASKGQQLFLRTADGREQVRLNEGVAIEIASQKMFMSTLPINQANAIHHGVDTPFVIVG</sequence>
<gene>
    <name evidence="10" type="ORF">DPMN_096779</name>
</gene>
<dbReference type="PANTHER" id="PTHR11051">
    <property type="entry name" value="GLYCOSYL HYDROLASE-RELATED"/>
    <property type="match status" value="1"/>
</dbReference>
<reference evidence="10" key="2">
    <citation type="submission" date="2020-11" db="EMBL/GenBank/DDBJ databases">
        <authorList>
            <person name="McCartney M.A."/>
            <person name="Auch B."/>
            <person name="Kono T."/>
            <person name="Mallez S."/>
            <person name="Becker A."/>
            <person name="Gohl D.M."/>
            <person name="Silverstein K.A.T."/>
            <person name="Koren S."/>
            <person name="Bechman K.B."/>
            <person name="Herman A."/>
            <person name="Abrahante J.E."/>
            <person name="Garbe J."/>
        </authorList>
    </citation>
    <scope>NUCLEOTIDE SEQUENCE</scope>
    <source>
        <strain evidence="10">Duluth1</strain>
        <tissue evidence="10">Whole animal</tissue>
    </source>
</reference>
<dbReference type="Gene3D" id="1.50.10.10">
    <property type="match status" value="1"/>
</dbReference>
<comment type="catalytic activity">
    <reaction evidence="4">
        <text>(5R)-5-O-[alpha-D-glucosyl-(1-&gt;2)-beta-D-galactosyl]-5-hydroxy-L-lysyl-[collagen] + H2O = (5R)-5-O-(beta-D-galactosyl)-5-hydroxy-L-lysyl-[collagen] + D-glucose</text>
        <dbReference type="Rhea" id="RHEA:11068"/>
        <dbReference type="Rhea" id="RHEA-COMP:12753"/>
        <dbReference type="Rhea" id="RHEA-COMP:12754"/>
        <dbReference type="ChEBI" id="CHEBI:4167"/>
        <dbReference type="ChEBI" id="CHEBI:15377"/>
        <dbReference type="ChEBI" id="CHEBI:133443"/>
        <dbReference type="ChEBI" id="CHEBI:133452"/>
        <dbReference type="EC" id="3.2.1.107"/>
    </reaction>
</comment>
<dbReference type="FunFam" id="1.50.10.10:FF:000023">
    <property type="entry name" value="Protein-glucosylgalactosylhydroxylysine glucosidase"/>
    <property type="match status" value="1"/>
</dbReference>
<evidence type="ECO:0000256" key="1">
    <source>
        <dbReference type="ARBA" id="ARBA00006768"/>
    </source>
</evidence>
<dbReference type="GO" id="GO:0047402">
    <property type="term" value="F:protein-glucosylgalactosylhydroxylysine glucosidase activity"/>
    <property type="evidence" value="ECO:0007669"/>
    <property type="project" value="UniProtKB-EC"/>
</dbReference>
<dbReference type="InterPro" id="IPR008928">
    <property type="entry name" value="6-hairpin_glycosidase_sf"/>
</dbReference>
<evidence type="ECO:0000256" key="4">
    <source>
        <dbReference type="ARBA" id="ARBA00051415"/>
    </source>
</evidence>
<evidence type="ECO:0000313" key="11">
    <source>
        <dbReference type="Proteomes" id="UP000828390"/>
    </source>
</evidence>
<dbReference type="AlphaFoldDB" id="A0A9D4L912"/>
<dbReference type="SUPFAM" id="SSF48208">
    <property type="entry name" value="Six-hairpin glycosidases"/>
    <property type="match status" value="1"/>
</dbReference>
<evidence type="ECO:0000256" key="2">
    <source>
        <dbReference type="ARBA" id="ARBA00022801"/>
    </source>
</evidence>
<comment type="similarity">
    <text evidence="1">Belongs to the glycosyl hydrolase 65 family.</text>
</comment>
<dbReference type="Pfam" id="PF03632">
    <property type="entry name" value="Glyco_hydro_65m"/>
    <property type="match status" value="1"/>
</dbReference>
<proteinExistence type="inferred from homology"/>
<keyword evidence="2" id="KW-0378">Hydrolase</keyword>
<comment type="function">
    <text evidence="5">Catalyzes the hydrolysis of glucose from the disaccharide unit linked to hydroxylysine residues of collagen and collagen-like proteins.</text>
</comment>
<dbReference type="Proteomes" id="UP000828390">
    <property type="component" value="Unassembled WGS sequence"/>
</dbReference>
<reference evidence="10" key="1">
    <citation type="journal article" date="2019" name="bioRxiv">
        <title>The Genome of the Zebra Mussel, Dreissena polymorpha: A Resource for Invasive Species Research.</title>
        <authorList>
            <person name="McCartney M.A."/>
            <person name="Auch B."/>
            <person name="Kono T."/>
            <person name="Mallez S."/>
            <person name="Zhang Y."/>
            <person name="Obille A."/>
            <person name="Becker A."/>
            <person name="Abrahante J.E."/>
            <person name="Garbe J."/>
            <person name="Badalamenti J.P."/>
            <person name="Herman A."/>
            <person name="Mangelson H."/>
            <person name="Liachko I."/>
            <person name="Sullivan S."/>
            <person name="Sone E.D."/>
            <person name="Koren S."/>
            <person name="Silverstein K.A.T."/>
            <person name="Beckman K.B."/>
            <person name="Gohl D.M."/>
        </authorList>
    </citation>
    <scope>NUCLEOTIDE SEQUENCE</scope>
    <source>
        <strain evidence="10">Duluth1</strain>
        <tissue evidence="10">Whole animal</tissue>
    </source>
</reference>
<name>A0A9D4L912_DREPO</name>
<dbReference type="EMBL" id="JAIWYP010000003">
    <property type="protein sequence ID" value="KAH3854242.1"/>
    <property type="molecule type" value="Genomic_DNA"/>
</dbReference>
<dbReference type="InterPro" id="IPR012341">
    <property type="entry name" value="6hp_glycosidase-like_sf"/>
</dbReference>
<evidence type="ECO:0000256" key="8">
    <source>
        <dbReference type="ARBA" id="ARBA00079982"/>
    </source>
</evidence>
<protein>
    <recommendedName>
        <fullName evidence="7">Protein-glucosylgalactosylhydroxylysine glucosidase</fullName>
        <ecNumber evidence="6">3.2.1.107</ecNumber>
    </recommendedName>
    <alternativeName>
        <fullName evidence="8">Acid trehalase-like protein 1</fullName>
    </alternativeName>
</protein>
<evidence type="ECO:0000256" key="3">
    <source>
        <dbReference type="ARBA" id="ARBA00023295"/>
    </source>
</evidence>
<organism evidence="10 11">
    <name type="scientific">Dreissena polymorpha</name>
    <name type="common">Zebra mussel</name>
    <name type="synonym">Mytilus polymorpha</name>
    <dbReference type="NCBI Taxonomy" id="45954"/>
    <lineage>
        <taxon>Eukaryota</taxon>
        <taxon>Metazoa</taxon>
        <taxon>Spiralia</taxon>
        <taxon>Lophotrochozoa</taxon>
        <taxon>Mollusca</taxon>
        <taxon>Bivalvia</taxon>
        <taxon>Autobranchia</taxon>
        <taxon>Heteroconchia</taxon>
        <taxon>Euheterodonta</taxon>
        <taxon>Imparidentia</taxon>
        <taxon>Neoheterodontei</taxon>
        <taxon>Myida</taxon>
        <taxon>Dreissenoidea</taxon>
        <taxon>Dreissenidae</taxon>
        <taxon>Dreissena</taxon>
    </lineage>
</organism>
<evidence type="ECO:0000256" key="6">
    <source>
        <dbReference type="ARBA" id="ARBA00066430"/>
    </source>
</evidence>
<keyword evidence="3" id="KW-0326">Glycosidase</keyword>
<evidence type="ECO:0000256" key="7">
    <source>
        <dbReference type="ARBA" id="ARBA00071505"/>
    </source>
</evidence>
<keyword evidence="11" id="KW-1185">Reference proteome</keyword>
<evidence type="ECO:0000259" key="9">
    <source>
        <dbReference type="Pfam" id="PF03632"/>
    </source>
</evidence>
<accession>A0A9D4L912</accession>
<evidence type="ECO:0000313" key="10">
    <source>
        <dbReference type="EMBL" id="KAH3854242.1"/>
    </source>
</evidence>
<dbReference type="InterPro" id="IPR005195">
    <property type="entry name" value="Glyco_hydro_65_M"/>
</dbReference>
<comment type="caution">
    <text evidence="10">The sequence shown here is derived from an EMBL/GenBank/DDBJ whole genome shotgun (WGS) entry which is preliminary data.</text>
</comment>
<dbReference type="GO" id="GO:0005975">
    <property type="term" value="P:carbohydrate metabolic process"/>
    <property type="evidence" value="ECO:0007669"/>
    <property type="project" value="InterPro"/>
</dbReference>
<feature type="domain" description="Glycoside hydrolase family 65 central catalytic" evidence="9">
    <location>
        <begin position="327"/>
        <end position="531"/>
    </location>
</feature>
<evidence type="ECO:0000256" key="5">
    <source>
        <dbReference type="ARBA" id="ARBA00053339"/>
    </source>
</evidence>